<feature type="region of interest" description="Disordered" evidence="1">
    <location>
        <begin position="77"/>
        <end position="101"/>
    </location>
</feature>
<protein>
    <submittedName>
        <fullName evidence="2">Uncharacterized protein</fullName>
    </submittedName>
</protein>
<reference evidence="2 3" key="1">
    <citation type="submission" date="2019-03" db="EMBL/GenBank/DDBJ databases">
        <title>First draft genome of Liparis tanakae, snailfish: a comprehensive survey of snailfish specific genes.</title>
        <authorList>
            <person name="Kim W."/>
            <person name="Song I."/>
            <person name="Jeong J.-H."/>
            <person name="Kim D."/>
            <person name="Kim S."/>
            <person name="Ryu S."/>
            <person name="Song J.Y."/>
            <person name="Lee S.K."/>
        </authorList>
    </citation>
    <scope>NUCLEOTIDE SEQUENCE [LARGE SCALE GENOMIC DNA]</scope>
    <source>
        <tissue evidence="2">Muscle</tissue>
    </source>
</reference>
<dbReference type="Proteomes" id="UP000314294">
    <property type="component" value="Unassembled WGS sequence"/>
</dbReference>
<proteinExistence type="predicted"/>
<gene>
    <name evidence="2" type="ORF">EYF80_030180</name>
</gene>
<name>A0A4Z2H181_9TELE</name>
<dbReference type="AlphaFoldDB" id="A0A4Z2H181"/>
<evidence type="ECO:0000313" key="2">
    <source>
        <dbReference type="EMBL" id="TNN59608.1"/>
    </source>
</evidence>
<comment type="caution">
    <text evidence="2">The sequence shown here is derived from an EMBL/GenBank/DDBJ whole genome shotgun (WGS) entry which is preliminary data.</text>
</comment>
<keyword evidence="3" id="KW-1185">Reference proteome</keyword>
<organism evidence="2 3">
    <name type="scientific">Liparis tanakae</name>
    <name type="common">Tanaka's snailfish</name>
    <dbReference type="NCBI Taxonomy" id="230148"/>
    <lineage>
        <taxon>Eukaryota</taxon>
        <taxon>Metazoa</taxon>
        <taxon>Chordata</taxon>
        <taxon>Craniata</taxon>
        <taxon>Vertebrata</taxon>
        <taxon>Euteleostomi</taxon>
        <taxon>Actinopterygii</taxon>
        <taxon>Neopterygii</taxon>
        <taxon>Teleostei</taxon>
        <taxon>Neoteleostei</taxon>
        <taxon>Acanthomorphata</taxon>
        <taxon>Eupercaria</taxon>
        <taxon>Perciformes</taxon>
        <taxon>Cottioidei</taxon>
        <taxon>Cottales</taxon>
        <taxon>Liparidae</taxon>
        <taxon>Liparis</taxon>
    </lineage>
</organism>
<accession>A0A4Z2H181</accession>
<evidence type="ECO:0000313" key="3">
    <source>
        <dbReference type="Proteomes" id="UP000314294"/>
    </source>
</evidence>
<sequence>MARTHNGVLPLSFIPQLYNSTEHHSDFPLTVLIDTALPTDLHGLYQSLQSSHPLPALTSRGPGSRPAAVLPIAGVESAGRTGRGEGPGALSFTGAHHTWRP</sequence>
<dbReference type="EMBL" id="SRLO01000352">
    <property type="protein sequence ID" value="TNN59608.1"/>
    <property type="molecule type" value="Genomic_DNA"/>
</dbReference>
<evidence type="ECO:0000256" key="1">
    <source>
        <dbReference type="SAM" id="MobiDB-lite"/>
    </source>
</evidence>